<sequence length="335" mass="36600">MSTSVLEKTLTGAGAPSTVVSVVAALAEASRAISIDLRTDTVVAAESSNSFGDEVLSVDLMAERHIATQLRDCPTVATFVSEEQPILTPTPNAESGMYTVSYDPLDGSSIITTNFSVGSIFAVWPGRTPIGLQVQDMVASVVSLYGPRTMLFVAFRPTTNTNSTGTVLQFYLHSNVWTPLRDAVPRQIKKKATMFAPGNLRAALELPWYRDIIMAYMNEKATLRYTGGMVPDVCQIVVRSDGVYMTPATPNHKMKLRLIFEAAPMAFLVVCAGGRATTGYMNMMEVRVNEVEQRTAIALGSSWDVERYENMCRDHSNSTNNKTDKIRTCNNGSKL</sequence>
<evidence type="ECO:0000256" key="5">
    <source>
        <dbReference type="ARBA" id="ARBA00022723"/>
    </source>
</evidence>
<evidence type="ECO:0000256" key="2">
    <source>
        <dbReference type="ARBA" id="ARBA00010941"/>
    </source>
</evidence>
<dbReference type="Pfam" id="PF00316">
    <property type="entry name" value="FBPase"/>
    <property type="match status" value="1"/>
</dbReference>
<dbReference type="InterPro" id="IPR044015">
    <property type="entry name" value="FBPase_C_dom"/>
</dbReference>
<keyword evidence="7" id="KW-0460">Magnesium</keyword>
<name>A0A1X0NRD7_9TRYP</name>
<dbReference type="GO" id="GO:0005986">
    <property type="term" value="P:sucrose biosynthetic process"/>
    <property type="evidence" value="ECO:0007669"/>
    <property type="project" value="TreeGrafter"/>
</dbReference>
<dbReference type="AlphaFoldDB" id="A0A1X0NRD7"/>
<gene>
    <name evidence="13" type="ORF">TM35_000232430</name>
</gene>
<dbReference type="InterPro" id="IPR000146">
    <property type="entry name" value="FBPase_class-1"/>
</dbReference>
<dbReference type="EMBL" id="NBCO01000023">
    <property type="protein sequence ID" value="ORC87272.1"/>
    <property type="molecule type" value="Genomic_DNA"/>
</dbReference>
<keyword evidence="8" id="KW-0119">Carbohydrate metabolism</keyword>
<dbReference type="GO" id="GO:0005737">
    <property type="term" value="C:cytoplasm"/>
    <property type="evidence" value="ECO:0007669"/>
    <property type="project" value="TreeGrafter"/>
</dbReference>
<dbReference type="PIRSF" id="PIRSF000904">
    <property type="entry name" value="FBPtase_SBPase"/>
    <property type="match status" value="1"/>
</dbReference>
<dbReference type="PANTHER" id="PTHR11556:SF35">
    <property type="entry name" value="SEDOHEPTULOSE-1,7-BISPHOSPHATASE, CHLOROPLASTIC"/>
    <property type="match status" value="1"/>
</dbReference>
<keyword evidence="5" id="KW-0479">Metal-binding</keyword>
<evidence type="ECO:0000259" key="12">
    <source>
        <dbReference type="Pfam" id="PF18913"/>
    </source>
</evidence>
<comment type="caution">
    <text evidence="13">The sequence shown here is derived from an EMBL/GenBank/DDBJ whole genome shotgun (WGS) entry which is preliminary data.</text>
</comment>
<dbReference type="SUPFAM" id="SSF56655">
    <property type="entry name" value="Carbohydrate phosphatase"/>
    <property type="match status" value="1"/>
</dbReference>
<dbReference type="PIRSF" id="PIRSF500210">
    <property type="entry name" value="FBPtase"/>
    <property type="match status" value="1"/>
</dbReference>
<keyword evidence="14" id="KW-1185">Reference proteome</keyword>
<dbReference type="GO" id="GO:0046872">
    <property type="term" value="F:metal ion binding"/>
    <property type="evidence" value="ECO:0007669"/>
    <property type="project" value="UniProtKB-KW"/>
</dbReference>
<dbReference type="InterPro" id="IPR023079">
    <property type="entry name" value="SBPase"/>
</dbReference>
<accession>A0A1X0NRD7</accession>
<dbReference type="VEuPathDB" id="TriTrypDB:TM35_000232430"/>
<dbReference type="Pfam" id="PF18913">
    <property type="entry name" value="FBPase_C"/>
    <property type="match status" value="1"/>
</dbReference>
<evidence type="ECO:0000313" key="14">
    <source>
        <dbReference type="Proteomes" id="UP000192257"/>
    </source>
</evidence>
<protein>
    <recommendedName>
        <fullName evidence="3">fructose-bisphosphatase</fullName>
        <ecNumber evidence="3">3.1.3.11</ecNumber>
    </recommendedName>
</protein>
<dbReference type="PRINTS" id="PR01958">
    <property type="entry name" value="S17BPHPHTASE"/>
</dbReference>
<dbReference type="InterPro" id="IPR033391">
    <property type="entry name" value="FBPase_N"/>
</dbReference>
<comment type="catalytic activity">
    <reaction evidence="1">
        <text>beta-D-fructose 1,6-bisphosphate + H2O = beta-D-fructose 6-phosphate + phosphate</text>
        <dbReference type="Rhea" id="RHEA:11064"/>
        <dbReference type="ChEBI" id="CHEBI:15377"/>
        <dbReference type="ChEBI" id="CHEBI:32966"/>
        <dbReference type="ChEBI" id="CHEBI:43474"/>
        <dbReference type="ChEBI" id="CHEBI:57634"/>
        <dbReference type="EC" id="3.1.3.11"/>
    </reaction>
</comment>
<keyword evidence="6" id="KW-0378">Hydrolase</keyword>
<dbReference type="GO" id="GO:0006094">
    <property type="term" value="P:gluconeogenesis"/>
    <property type="evidence" value="ECO:0007669"/>
    <property type="project" value="TreeGrafter"/>
</dbReference>
<comment type="pathway">
    <text evidence="9">Carbohydrate biosynthesis.</text>
</comment>
<evidence type="ECO:0000256" key="10">
    <source>
        <dbReference type="SAM" id="MobiDB-lite"/>
    </source>
</evidence>
<dbReference type="OrthoDB" id="10256725at2759"/>
<organism evidence="13 14">
    <name type="scientific">Trypanosoma theileri</name>
    <dbReference type="NCBI Taxonomy" id="67003"/>
    <lineage>
        <taxon>Eukaryota</taxon>
        <taxon>Discoba</taxon>
        <taxon>Euglenozoa</taxon>
        <taxon>Kinetoplastea</taxon>
        <taxon>Metakinetoplastina</taxon>
        <taxon>Trypanosomatida</taxon>
        <taxon>Trypanosomatidae</taxon>
        <taxon>Trypanosoma</taxon>
    </lineage>
</organism>
<dbReference type="CDD" id="cd00354">
    <property type="entry name" value="FBPase"/>
    <property type="match status" value="1"/>
</dbReference>
<feature type="domain" description="Fructose-1-6-bisphosphatase class I N-terminal" evidence="11">
    <location>
        <begin position="5"/>
        <end position="157"/>
    </location>
</feature>
<comment type="similarity">
    <text evidence="2">Belongs to the FBPase class 1 family.</text>
</comment>
<dbReference type="GO" id="GO:0006000">
    <property type="term" value="P:fructose metabolic process"/>
    <property type="evidence" value="ECO:0007669"/>
    <property type="project" value="TreeGrafter"/>
</dbReference>
<dbReference type="GO" id="GO:0006002">
    <property type="term" value="P:fructose 6-phosphate metabolic process"/>
    <property type="evidence" value="ECO:0007669"/>
    <property type="project" value="TreeGrafter"/>
</dbReference>
<dbReference type="EC" id="3.1.3.11" evidence="3"/>
<dbReference type="PANTHER" id="PTHR11556">
    <property type="entry name" value="FRUCTOSE-1,6-BISPHOSPHATASE-RELATED"/>
    <property type="match status" value="1"/>
</dbReference>
<dbReference type="GeneID" id="39987263"/>
<dbReference type="InterPro" id="IPR028343">
    <property type="entry name" value="FBPtase"/>
</dbReference>
<evidence type="ECO:0000256" key="9">
    <source>
        <dbReference type="ARBA" id="ARBA00024331"/>
    </source>
</evidence>
<feature type="compositionally biased region" description="Basic and acidic residues" evidence="10">
    <location>
        <begin position="315"/>
        <end position="327"/>
    </location>
</feature>
<evidence type="ECO:0000256" key="1">
    <source>
        <dbReference type="ARBA" id="ARBA00001273"/>
    </source>
</evidence>
<keyword evidence="4" id="KW-0963">Cytoplasm</keyword>
<dbReference type="Gene3D" id="3.40.190.80">
    <property type="match status" value="1"/>
</dbReference>
<reference evidence="13 14" key="1">
    <citation type="submission" date="2017-03" db="EMBL/GenBank/DDBJ databases">
        <title>An alternative strategy for trypanosome survival in the mammalian bloodstream revealed through genome and transcriptome analysis of the ubiquitous bovine parasite Trypanosoma (Megatrypanum) theileri.</title>
        <authorList>
            <person name="Kelly S."/>
            <person name="Ivens A."/>
            <person name="Mott A."/>
            <person name="O'Neill E."/>
            <person name="Emms D."/>
            <person name="Macleod O."/>
            <person name="Voorheis P."/>
            <person name="Matthews J."/>
            <person name="Matthews K."/>
            <person name="Carrington M."/>
        </authorList>
    </citation>
    <scope>NUCLEOTIDE SEQUENCE [LARGE SCALE GENOMIC DNA]</scope>
    <source>
        <strain evidence="13">Edinburgh</strain>
    </source>
</reference>
<dbReference type="GO" id="GO:0030388">
    <property type="term" value="P:fructose 1,6-bisphosphate metabolic process"/>
    <property type="evidence" value="ECO:0007669"/>
    <property type="project" value="TreeGrafter"/>
</dbReference>
<dbReference type="Gene3D" id="3.30.540.10">
    <property type="entry name" value="Fructose-1,6-Bisphosphatase, subunit A, domain 1"/>
    <property type="match status" value="1"/>
</dbReference>
<dbReference type="RefSeq" id="XP_028881338.1">
    <property type="nucleotide sequence ID" value="XM_029027483.1"/>
</dbReference>
<dbReference type="GO" id="GO:0042132">
    <property type="term" value="F:fructose 1,6-bisphosphate 1-phosphatase activity"/>
    <property type="evidence" value="ECO:0007669"/>
    <property type="project" value="UniProtKB-EC"/>
</dbReference>
<evidence type="ECO:0000256" key="4">
    <source>
        <dbReference type="ARBA" id="ARBA00022490"/>
    </source>
</evidence>
<evidence type="ECO:0000259" key="11">
    <source>
        <dbReference type="Pfam" id="PF00316"/>
    </source>
</evidence>
<evidence type="ECO:0000256" key="3">
    <source>
        <dbReference type="ARBA" id="ARBA00013093"/>
    </source>
</evidence>
<evidence type="ECO:0000256" key="7">
    <source>
        <dbReference type="ARBA" id="ARBA00022842"/>
    </source>
</evidence>
<dbReference type="Proteomes" id="UP000192257">
    <property type="component" value="Unassembled WGS sequence"/>
</dbReference>
<evidence type="ECO:0000256" key="6">
    <source>
        <dbReference type="ARBA" id="ARBA00022801"/>
    </source>
</evidence>
<evidence type="ECO:0000256" key="8">
    <source>
        <dbReference type="ARBA" id="ARBA00023277"/>
    </source>
</evidence>
<dbReference type="STRING" id="67003.A0A1X0NRD7"/>
<evidence type="ECO:0000313" key="13">
    <source>
        <dbReference type="EMBL" id="ORC87272.1"/>
    </source>
</evidence>
<proteinExistence type="inferred from homology"/>
<feature type="domain" description="Fructose-1-6-bisphosphatase class 1 C-terminal" evidence="12">
    <location>
        <begin position="188"/>
        <end position="311"/>
    </location>
</feature>
<feature type="region of interest" description="Disordered" evidence="10">
    <location>
        <begin position="315"/>
        <end position="335"/>
    </location>
</feature>